<dbReference type="EC" id="2.7.11.1" evidence="2"/>
<dbReference type="PANTHER" id="PTHR43671">
    <property type="entry name" value="SERINE/THREONINE-PROTEIN KINASE NEK"/>
    <property type="match status" value="1"/>
</dbReference>
<evidence type="ECO:0000256" key="1">
    <source>
        <dbReference type="ARBA" id="ARBA00010886"/>
    </source>
</evidence>
<evidence type="ECO:0000259" key="12">
    <source>
        <dbReference type="PROSITE" id="PS50011"/>
    </source>
</evidence>
<dbReference type="Gene3D" id="1.10.510.10">
    <property type="entry name" value="Transferase(Phosphotransferase) domain 1"/>
    <property type="match status" value="1"/>
</dbReference>
<dbReference type="EMBL" id="JARBJD010000067">
    <property type="protein sequence ID" value="KAK2955395.1"/>
    <property type="molecule type" value="Genomic_DNA"/>
</dbReference>
<accession>A0ABQ9XV86</accession>
<evidence type="ECO:0000256" key="6">
    <source>
        <dbReference type="ARBA" id="ARBA00022777"/>
    </source>
</evidence>
<evidence type="ECO:0000256" key="10">
    <source>
        <dbReference type="PROSITE-ProRule" id="PRU10141"/>
    </source>
</evidence>
<evidence type="ECO:0000256" key="3">
    <source>
        <dbReference type="ARBA" id="ARBA00022527"/>
    </source>
</evidence>
<comment type="catalytic activity">
    <reaction evidence="9">
        <text>L-seryl-[protein] + ATP = O-phospho-L-seryl-[protein] + ADP + H(+)</text>
        <dbReference type="Rhea" id="RHEA:17989"/>
        <dbReference type="Rhea" id="RHEA-COMP:9863"/>
        <dbReference type="Rhea" id="RHEA-COMP:11604"/>
        <dbReference type="ChEBI" id="CHEBI:15378"/>
        <dbReference type="ChEBI" id="CHEBI:29999"/>
        <dbReference type="ChEBI" id="CHEBI:30616"/>
        <dbReference type="ChEBI" id="CHEBI:83421"/>
        <dbReference type="ChEBI" id="CHEBI:456216"/>
        <dbReference type="EC" id="2.7.11.1"/>
    </reaction>
</comment>
<comment type="catalytic activity">
    <reaction evidence="8">
        <text>L-threonyl-[protein] + ATP = O-phospho-L-threonyl-[protein] + ADP + H(+)</text>
        <dbReference type="Rhea" id="RHEA:46608"/>
        <dbReference type="Rhea" id="RHEA-COMP:11060"/>
        <dbReference type="Rhea" id="RHEA-COMP:11605"/>
        <dbReference type="ChEBI" id="CHEBI:15378"/>
        <dbReference type="ChEBI" id="CHEBI:30013"/>
        <dbReference type="ChEBI" id="CHEBI:30616"/>
        <dbReference type="ChEBI" id="CHEBI:61977"/>
        <dbReference type="ChEBI" id="CHEBI:456216"/>
        <dbReference type="EC" id="2.7.11.1"/>
    </reaction>
</comment>
<dbReference type="PROSITE" id="PS00107">
    <property type="entry name" value="PROTEIN_KINASE_ATP"/>
    <property type="match status" value="1"/>
</dbReference>
<gene>
    <name evidence="13" type="ORF">BLNAU_9623</name>
</gene>
<sequence length="424" mass="47879">MFSLRLDLVNTILEELGRGSSGLVHRAEKRGQYFAIKQIPRTTNSDDTPVLDEINTMITFQLSATDSNGFDGCVHFIDCFQDENYNYIVMELCDRGTLETEFNRIVSLGEQFTEETLWTIASELSLSLLVLKERRIIHRDIKPANIFIGAKNNLKLGDMGYARQLAHTLDMTVSPVGTPFYAAPEILKNQKYQMECDVWSLGVTLYRLTQQTVPFDGPTKDILFNRIKKAPMPPITVPVSDDLKNLISRMLTKSFSQVDDLIFHTSSPGELKKFTTHIDDVIEEKRIIEWTTVMEWFVEGVIGLDARWKRNDWSSSLTMSDFLIDQSETVRLKAPNSVTSPSVPSSFSDDLIVICRLILTSSDTLSAAECITLPPSVQLIFTNILTSIVSVLVKSGDLVLLPNTTLNHVRFSFFSLVARRTIDF</sequence>
<dbReference type="GO" id="GO:0016301">
    <property type="term" value="F:kinase activity"/>
    <property type="evidence" value="ECO:0007669"/>
    <property type="project" value="UniProtKB-KW"/>
</dbReference>
<dbReference type="Proteomes" id="UP001281761">
    <property type="component" value="Unassembled WGS sequence"/>
</dbReference>
<comment type="similarity">
    <text evidence="1">Belongs to the protein kinase superfamily. NEK Ser/Thr protein kinase family. NIMA subfamily.</text>
</comment>
<keyword evidence="4 13" id="KW-0808">Transferase</keyword>
<feature type="domain" description="Protein kinase" evidence="12">
    <location>
        <begin position="10"/>
        <end position="275"/>
    </location>
</feature>
<organism evidence="13 14">
    <name type="scientific">Blattamonas nauphoetae</name>
    <dbReference type="NCBI Taxonomy" id="2049346"/>
    <lineage>
        <taxon>Eukaryota</taxon>
        <taxon>Metamonada</taxon>
        <taxon>Preaxostyla</taxon>
        <taxon>Oxymonadida</taxon>
        <taxon>Blattamonas</taxon>
    </lineage>
</organism>
<evidence type="ECO:0000256" key="11">
    <source>
        <dbReference type="RuleBase" id="RU000304"/>
    </source>
</evidence>
<dbReference type="InterPro" id="IPR011009">
    <property type="entry name" value="Kinase-like_dom_sf"/>
</dbReference>
<evidence type="ECO:0000256" key="7">
    <source>
        <dbReference type="ARBA" id="ARBA00022840"/>
    </source>
</evidence>
<evidence type="ECO:0000256" key="8">
    <source>
        <dbReference type="ARBA" id="ARBA00047899"/>
    </source>
</evidence>
<keyword evidence="14" id="KW-1185">Reference proteome</keyword>
<dbReference type="InterPro" id="IPR050660">
    <property type="entry name" value="NEK_Ser/Thr_kinase"/>
</dbReference>
<name>A0ABQ9XV86_9EUKA</name>
<evidence type="ECO:0000256" key="9">
    <source>
        <dbReference type="ARBA" id="ARBA00048679"/>
    </source>
</evidence>
<comment type="caution">
    <text evidence="13">The sequence shown here is derived from an EMBL/GenBank/DDBJ whole genome shotgun (WGS) entry which is preliminary data.</text>
</comment>
<dbReference type="InterPro" id="IPR008271">
    <property type="entry name" value="Ser/Thr_kinase_AS"/>
</dbReference>
<evidence type="ECO:0000256" key="2">
    <source>
        <dbReference type="ARBA" id="ARBA00012513"/>
    </source>
</evidence>
<dbReference type="SUPFAM" id="SSF56112">
    <property type="entry name" value="Protein kinase-like (PK-like)"/>
    <property type="match status" value="1"/>
</dbReference>
<evidence type="ECO:0000256" key="5">
    <source>
        <dbReference type="ARBA" id="ARBA00022741"/>
    </source>
</evidence>
<evidence type="ECO:0000313" key="13">
    <source>
        <dbReference type="EMBL" id="KAK2955395.1"/>
    </source>
</evidence>
<keyword evidence="6 13" id="KW-0418">Kinase</keyword>
<proteinExistence type="inferred from homology"/>
<keyword evidence="5 10" id="KW-0547">Nucleotide-binding</keyword>
<dbReference type="Pfam" id="PF00069">
    <property type="entry name" value="Pkinase"/>
    <property type="match status" value="1"/>
</dbReference>
<protein>
    <recommendedName>
        <fullName evidence="2">non-specific serine/threonine protein kinase</fullName>
        <ecNumber evidence="2">2.7.11.1</ecNumber>
    </recommendedName>
</protein>
<dbReference type="PROSITE" id="PS50011">
    <property type="entry name" value="PROTEIN_KINASE_DOM"/>
    <property type="match status" value="1"/>
</dbReference>
<evidence type="ECO:0000313" key="14">
    <source>
        <dbReference type="Proteomes" id="UP001281761"/>
    </source>
</evidence>
<feature type="binding site" evidence="10">
    <location>
        <position position="37"/>
    </location>
    <ligand>
        <name>ATP</name>
        <dbReference type="ChEBI" id="CHEBI:30616"/>
    </ligand>
</feature>
<evidence type="ECO:0000256" key="4">
    <source>
        <dbReference type="ARBA" id="ARBA00022679"/>
    </source>
</evidence>
<keyword evidence="3 11" id="KW-0723">Serine/threonine-protein kinase</keyword>
<dbReference type="InterPro" id="IPR000719">
    <property type="entry name" value="Prot_kinase_dom"/>
</dbReference>
<dbReference type="InterPro" id="IPR017441">
    <property type="entry name" value="Protein_kinase_ATP_BS"/>
</dbReference>
<reference evidence="13 14" key="1">
    <citation type="journal article" date="2022" name="bioRxiv">
        <title>Genomics of Preaxostyla Flagellates Illuminates Evolutionary Transitions and the Path Towards Mitochondrial Loss.</title>
        <authorList>
            <person name="Novak L.V.F."/>
            <person name="Treitli S.C."/>
            <person name="Pyrih J."/>
            <person name="Halakuc P."/>
            <person name="Pipaliya S.V."/>
            <person name="Vacek V."/>
            <person name="Brzon O."/>
            <person name="Soukal P."/>
            <person name="Eme L."/>
            <person name="Dacks J.B."/>
            <person name="Karnkowska A."/>
            <person name="Elias M."/>
            <person name="Hampl V."/>
        </authorList>
    </citation>
    <scope>NUCLEOTIDE SEQUENCE [LARGE SCALE GENOMIC DNA]</scope>
    <source>
        <strain evidence="13">NAU3</strain>
        <tissue evidence="13">Gut</tissue>
    </source>
</reference>
<keyword evidence="7 10" id="KW-0067">ATP-binding</keyword>
<dbReference type="PROSITE" id="PS00108">
    <property type="entry name" value="PROTEIN_KINASE_ST"/>
    <property type="match status" value="1"/>
</dbReference>
<dbReference type="PANTHER" id="PTHR43671:SF98">
    <property type="entry name" value="SERINE_THREONINE-PROTEIN KINASE NEK11"/>
    <property type="match status" value="1"/>
</dbReference>
<dbReference type="SMART" id="SM00220">
    <property type="entry name" value="S_TKc"/>
    <property type="match status" value="1"/>
</dbReference>